<protein>
    <submittedName>
        <fullName evidence="2">Uncharacterized protein</fullName>
    </submittedName>
</protein>
<evidence type="ECO:0000313" key="3">
    <source>
        <dbReference type="Proteomes" id="UP001066276"/>
    </source>
</evidence>
<keyword evidence="3" id="KW-1185">Reference proteome</keyword>
<name>A0AAV7M5A5_PLEWA</name>
<reference evidence="2" key="1">
    <citation type="journal article" date="2022" name="bioRxiv">
        <title>Sequencing and chromosome-scale assembly of the giantPleurodeles waltlgenome.</title>
        <authorList>
            <person name="Brown T."/>
            <person name="Elewa A."/>
            <person name="Iarovenko S."/>
            <person name="Subramanian E."/>
            <person name="Araus A.J."/>
            <person name="Petzold A."/>
            <person name="Susuki M."/>
            <person name="Suzuki K.-i.T."/>
            <person name="Hayashi T."/>
            <person name="Toyoda A."/>
            <person name="Oliveira C."/>
            <person name="Osipova E."/>
            <person name="Leigh N.D."/>
            <person name="Simon A."/>
            <person name="Yun M.H."/>
        </authorList>
    </citation>
    <scope>NUCLEOTIDE SEQUENCE</scope>
    <source>
        <strain evidence="2">20211129_DDA</strain>
        <tissue evidence="2">Liver</tissue>
    </source>
</reference>
<evidence type="ECO:0000256" key="1">
    <source>
        <dbReference type="SAM" id="MobiDB-lite"/>
    </source>
</evidence>
<comment type="caution">
    <text evidence="2">The sequence shown here is derived from an EMBL/GenBank/DDBJ whole genome shotgun (WGS) entry which is preliminary data.</text>
</comment>
<feature type="region of interest" description="Disordered" evidence="1">
    <location>
        <begin position="1"/>
        <end position="21"/>
    </location>
</feature>
<organism evidence="2 3">
    <name type="scientific">Pleurodeles waltl</name>
    <name type="common">Iberian ribbed newt</name>
    <dbReference type="NCBI Taxonomy" id="8319"/>
    <lineage>
        <taxon>Eukaryota</taxon>
        <taxon>Metazoa</taxon>
        <taxon>Chordata</taxon>
        <taxon>Craniata</taxon>
        <taxon>Vertebrata</taxon>
        <taxon>Euteleostomi</taxon>
        <taxon>Amphibia</taxon>
        <taxon>Batrachia</taxon>
        <taxon>Caudata</taxon>
        <taxon>Salamandroidea</taxon>
        <taxon>Salamandridae</taxon>
        <taxon>Pleurodelinae</taxon>
        <taxon>Pleurodeles</taxon>
    </lineage>
</organism>
<evidence type="ECO:0000313" key="2">
    <source>
        <dbReference type="EMBL" id="KAJ1098378.1"/>
    </source>
</evidence>
<feature type="compositionally biased region" description="Pro residues" evidence="1">
    <location>
        <begin position="1"/>
        <end position="10"/>
    </location>
</feature>
<dbReference type="EMBL" id="JANPWB010000014">
    <property type="protein sequence ID" value="KAJ1098378.1"/>
    <property type="molecule type" value="Genomic_DNA"/>
</dbReference>
<accession>A0AAV7M5A5</accession>
<dbReference type="Proteomes" id="UP001066276">
    <property type="component" value="Chromosome 10"/>
</dbReference>
<dbReference type="AlphaFoldDB" id="A0AAV7M5A5"/>
<gene>
    <name evidence="2" type="ORF">NDU88_003489</name>
</gene>
<proteinExistence type="predicted"/>
<sequence>MALPGAPIPSQPHAVTRSFCSTQDAPKTPHLGVVEEKHLCTLSGSVYTDIIMPVAIFDFLRLRATPFCCLKLRPQAVKPPAARPPVSSHP</sequence>